<name>A0AC34FDF3_9BILA</name>
<proteinExistence type="predicted"/>
<dbReference type="WBParaSite" id="ES5_v2.g15302.t1">
    <property type="protein sequence ID" value="ES5_v2.g15302.t1"/>
    <property type="gene ID" value="ES5_v2.g15302"/>
</dbReference>
<organism evidence="1 2">
    <name type="scientific">Panagrolaimus sp. ES5</name>
    <dbReference type="NCBI Taxonomy" id="591445"/>
    <lineage>
        <taxon>Eukaryota</taxon>
        <taxon>Metazoa</taxon>
        <taxon>Ecdysozoa</taxon>
        <taxon>Nematoda</taxon>
        <taxon>Chromadorea</taxon>
        <taxon>Rhabditida</taxon>
        <taxon>Tylenchina</taxon>
        <taxon>Panagrolaimomorpha</taxon>
        <taxon>Panagrolaimoidea</taxon>
        <taxon>Panagrolaimidae</taxon>
        <taxon>Panagrolaimus</taxon>
    </lineage>
</organism>
<evidence type="ECO:0000313" key="2">
    <source>
        <dbReference type="WBParaSite" id="ES5_v2.g15302.t1"/>
    </source>
</evidence>
<evidence type="ECO:0000313" key="1">
    <source>
        <dbReference type="Proteomes" id="UP000887579"/>
    </source>
</evidence>
<dbReference type="Proteomes" id="UP000887579">
    <property type="component" value="Unplaced"/>
</dbReference>
<protein>
    <submittedName>
        <fullName evidence="2">Uncharacterized protein</fullName>
    </submittedName>
</protein>
<accession>A0AC34FDF3</accession>
<sequence length="415" mass="49488">MANEHGASDYELTYFQKLADFQMFYPRKSEKMLEDSFYLKKKLYFNSRDETIYEFSRQLQNRKETFKTDYNILIQNLQYPHCDLDRIWERYEFHSYFNPSKAIIQTYKKMTALYAKIVSAEENSNDKEWVLAVIESGHHEFICVNIEHKIGGDLTNKSLWKLYLRYLKSKDIKKMLQTYSKYYRFFLNKLEMKAKDEMREYGNIEVPWQNPFPWEISNPNFVESVRRKRIKVIKPSPPIQCHFTPKNAMSQNFPFKSTMMFYIQKNANSIVLQKLFTTCKFFQIKMPFLICYNFMIVSRHINQEEVTPKITFFKQSMEAVNSDLSSFSNNNIYISTVFEAFQAKQLSQILKKIVCIKAKYISLKYMNLKTKEIEFLLSHGNVIDLNLDEVKIADSNGDDMKLEDMLKMTPKLKSL</sequence>
<reference evidence="2" key="1">
    <citation type="submission" date="2022-11" db="UniProtKB">
        <authorList>
            <consortium name="WormBaseParasite"/>
        </authorList>
    </citation>
    <scope>IDENTIFICATION</scope>
</reference>